<evidence type="ECO:0000256" key="1">
    <source>
        <dbReference type="SAM" id="Phobius"/>
    </source>
</evidence>
<feature type="transmembrane region" description="Helical" evidence="1">
    <location>
        <begin position="37"/>
        <end position="55"/>
    </location>
</feature>
<feature type="transmembrane region" description="Helical" evidence="1">
    <location>
        <begin position="67"/>
        <end position="89"/>
    </location>
</feature>
<proteinExistence type="predicted"/>
<protein>
    <submittedName>
        <fullName evidence="3">Uncharacterized protein</fullName>
    </submittedName>
</protein>
<dbReference type="RefSeq" id="WP_048082135.1">
    <property type="nucleotide sequence ID" value="NZ_JAPVER010000020.1"/>
</dbReference>
<evidence type="ECO:0000313" key="4">
    <source>
        <dbReference type="Proteomes" id="UP001068021"/>
    </source>
</evidence>
<keyword evidence="1" id="KW-0812">Transmembrane</keyword>
<reference evidence="3" key="1">
    <citation type="submission" date="2022-12" db="EMBL/GenBank/DDBJ databases">
        <title>Reclassification of two methanogenic archaea species isolated from the Kolyma lowland permafrost.</title>
        <authorList>
            <person name="Trubitsyn V.E."/>
            <person name="Rivkina E.M."/>
            <person name="Shcherbakova V.A."/>
        </authorList>
    </citation>
    <scope>NUCLEOTIDE SEQUENCE</scope>
    <source>
        <strain evidence="2">M2</strain>
        <strain evidence="3">MK4</strain>
    </source>
</reference>
<keyword evidence="1" id="KW-1133">Transmembrane helix</keyword>
<feature type="transmembrane region" description="Helical" evidence="1">
    <location>
        <begin position="95"/>
        <end position="118"/>
    </location>
</feature>
<keyword evidence="1" id="KW-0472">Membrane</keyword>
<name>A0A9E4ZYU8_9EURY</name>
<dbReference type="EMBL" id="JAPVES010000025">
    <property type="protein sequence ID" value="MCZ3371515.1"/>
    <property type="molecule type" value="Genomic_DNA"/>
</dbReference>
<keyword evidence="4" id="KW-1185">Reference proteome</keyword>
<evidence type="ECO:0000313" key="2">
    <source>
        <dbReference type="EMBL" id="MCZ3366257.1"/>
    </source>
</evidence>
<accession>A0A9E4ZYU8</accession>
<dbReference type="Proteomes" id="UP001068021">
    <property type="component" value="Unassembled WGS sequence"/>
</dbReference>
<comment type="caution">
    <text evidence="3">The sequence shown here is derived from an EMBL/GenBank/DDBJ whole genome shotgun (WGS) entry which is preliminary data.</text>
</comment>
<dbReference type="AlphaFoldDB" id="A0A9E4ZYU8"/>
<dbReference type="EMBL" id="JAPVER010000020">
    <property type="protein sequence ID" value="MCZ3366257.1"/>
    <property type="molecule type" value="Genomic_DNA"/>
</dbReference>
<gene>
    <name evidence="3" type="ORF">O3H35_02610</name>
    <name evidence="2" type="ORF">O3H54_10235</name>
</gene>
<feature type="transmembrane region" description="Helical" evidence="1">
    <location>
        <begin position="12"/>
        <end position="31"/>
    </location>
</feature>
<dbReference type="Proteomes" id="UP001074446">
    <property type="component" value="Unassembled WGS sequence"/>
</dbReference>
<evidence type="ECO:0000313" key="3">
    <source>
        <dbReference type="EMBL" id="MCZ3371515.1"/>
    </source>
</evidence>
<sequence length="128" mass="14150">MNKNAKIINYGLLVWLIPSLITVILGSFLAAINIFEIISAVAIAVTVMVFSYLYLKVITENFLKESVLIGISWLIISIALDIILILLGISQLTLINYTMYVAPLYIIIPAITIGLGLYMNQRMNDAGD</sequence>
<organism evidence="3">
    <name type="scientific">Methanobacterium veterum</name>
    <dbReference type="NCBI Taxonomy" id="408577"/>
    <lineage>
        <taxon>Archaea</taxon>
        <taxon>Methanobacteriati</taxon>
        <taxon>Methanobacteriota</taxon>
        <taxon>Methanomada group</taxon>
        <taxon>Methanobacteria</taxon>
        <taxon>Methanobacteriales</taxon>
        <taxon>Methanobacteriaceae</taxon>
        <taxon>Methanobacterium</taxon>
    </lineage>
</organism>